<dbReference type="AlphaFoldDB" id="A0A401PRJ4"/>
<evidence type="ECO:0000256" key="2">
    <source>
        <dbReference type="ARBA" id="ARBA00022490"/>
    </source>
</evidence>
<dbReference type="InterPro" id="IPR008999">
    <property type="entry name" value="Actin-crosslinking"/>
</dbReference>
<name>A0A401PRJ4_SCYTO</name>
<dbReference type="GO" id="GO:0005737">
    <property type="term" value="C:cytoplasm"/>
    <property type="evidence" value="ECO:0007669"/>
    <property type="project" value="UniProtKB-SubCell"/>
</dbReference>
<dbReference type="Proteomes" id="UP000288216">
    <property type="component" value="Unassembled WGS sequence"/>
</dbReference>
<dbReference type="Gene3D" id="2.80.10.50">
    <property type="match status" value="2"/>
</dbReference>
<comment type="subcellular location">
    <subcellularLocation>
        <location evidence="1">Cytoplasm</location>
    </subcellularLocation>
</comment>
<evidence type="ECO:0000313" key="5">
    <source>
        <dbReference type="EMBL" id="GCB75730.1"/>
    </source>
</evidence>
<comment type="caution">
    <text evidence="5">The sequence shown here is derived from an EMBL/GenBank/DDBJ whole genome shotgun (WGS) entry which is preliminary data.</text>
</comment>
<reference evidence="5 6" key="1">
    <citation type="journal article" date="2018" name="Nat. Ecol. Evol.">
        <title>Shark genomes provide insights into elasmobranch evolution and the origin of vertebrates.</title>
        <authorList>
            <person name="Hara Y"/>
            <person name="Yamaguchi K"/>
            <person name="Onimaru K"/>
            <person name="Kadota M"/>
            <person name="Koyanagi M"/>
            <person name="Keeley SD"/>
            <person name="Tatsumi K"/>
            <person name="Tanaka K"/>
            <person name="Motone F"/>
            <person name="Kageyama Y"/>
            <person name="Nozu R"/>
            <person name="Adachi N"/>
            <person name="Nishimura O"/>
            <person name="Nakagawa R"/>
            <person name="Tanegashima C"/>
            <person name="Kiyatake I"/>
            <person name="Matsumoto R"/>
            <person name="Murakumo K"/>
            <person name="Nishida K"/>
            <person name="Terakita A"/>
            <person name="Kuratani S"/>
            <person name="Sato K"/>
            <person name="Hyodo S Kuraku.S."/>
        </authorList>
    </citation>
    <scope>NUCLEOTIDE SEQUENCE [LARGE SCALE GENOMIC DNA]</scope>
</reference>
<accession>A0A401PRJ4</accession>
<evidence type="ECO:0000313" key="6">
    <source>
        <dbReference type="Proteomes" id="UP000288216"/>
    </source>
</evidence>
<proteinExistence type="predicted"/>
<feature type="domain" description="Fascin-like" evidence="4">
    <location>
        <begin position="4"/>
        <end position="75"/>
    </location>
</feature>
<keyword evidence="6" id="KW-1185">Reference proteome</keyword>
<sequence length="168" mass="19174">MVHIRSSLRRYLAGDNNGKITCDREVPNPYNKFVMITHPDGKVSLQSEETKRYLGGAEDNITCFAQTISESEKWVLHLAIHPNISMFNQGKKKYLRYDANENAVQCDSELPWGRECVMALMFNFKGADVCVHQSQETDAEIFQIIINNTTRKACFRGFSKDYLAVVSN</sequence>
<protein>
    <recommendedName>
        <fullName evidence="4">Fascin-like domain-containing protein</fullName>
    </recommendedName>
</protein>
<dbReference type="GO" id="GO:0030674">
    <property type="term" value="F:protein-macromolecule adaptor activity"/>
    <property type="evidence" value="ECO:0007669"/>
    <property type="project" value="InterPro"/>
</dbReference>
<dbReference type="GO" id="GO:0051015">
    <property type="term" value="F:actin filament binding"/>
    <property type="evidence" value="ECO:0007669"/>
    <property type="project" value="InterPro"/>
</dbReference>
<keyword evidence="3" id="KW-0009">Actin-binding</keyword>
<gene>
    <name evidence="5" type="ORF">scyTo_0020391</name>
</gene>
<dbReference type="EMBL" id="BFAA01016417">
    <property type="protein sequence ID" value="GCB75730.1"/>
    <property type="molecule type" value="Genomic_DNA"/>
</dbReference>
<dbReference type="SUPFAM" id="SSF50405">
    <property type="entry name" value="Actin-crosslinking proteins"/>
    <property type="match status" value="1"/>
</dbReference>
<dbReference type="InterPro" id="IPR022768">
    <property type="entry name" value="Fascin-like_dom"/>
</dbReference>
<evidence type="ECO:0000259" key="4">
    <source>
        <dbReference type="Pfam" id="PF06268"/>
    </source>
</evidence>
<keyword evidence="2" id="KW-0963">Cytoplasm</keyword>
<organism evidence="5 6">
    <name type="scientific">Scyliorhinus torazame</name>
    <name type="common">Cloudy catshark</name>
    <name type="synonym">Catulus torazame</name>
    <dbReference type="NCBI Taxonomy" id="75743"/>
    <lineage>
        <taxon>Eukaryota</taxon>
        <taxon>Metazoa</taxon>
        <taxon>Chordata</taxon>
        <taxon>Craniata</taxon>
        <taxon>Vertebrata</taxon>
        <taxon>Chondrichthyes</taxon>
        <taxon>Elasmobranchii</taxon>
        <taxon>Galeomorphii</taxon>
        <taxon>Galeoidea</taxon>
        <taxon>Carcharhiniformes</taxon>
        <taxon>Scyliorhinidae</taxon>
        <taxon>Scyliorhinus</taxon>
    </lineage>
</organism>
<dbReference type="Pfam" id="PF06268">
    <property type="entry name" value="Fascin"/>
    <property type="match status" value="1"/>
</dbReference>
<dbReference type="OrthoDB" id="9928158at2759"/>
<evidence type="ECO:0000256" key="1">
    <source>
        <dbReference type="ARBA" id="ARBA00004496"/>
    </source>
</evidence>
<evidence type="ECO:0000256" key="3">
    <source>
        <dbReference type="ARBA" id="ARBA00023203"/>
    </source>
</evidence>